<evidence type="ECO:0000256" key="2">
    <source>
        <dbReference type="ARBA" id="ARBA00023180"/>
    </source>
</evidence>
<comment type="caution">
    <text evidence="8">The sequence shown here is derived from an EMBL/GenBank/DDBJ whole genome shotgun (WGS) entry which is preliminary data.</text>
</comment>
<keyword evidence="6" id="KW-0472">Membrane</keyword>
<sequence>MKGISRKKIWWGGVFLVASVLFVSFYQQRIRSQDLLTDIAPGYDDGQKQISLFGQNNRNGIENFQEIPYIDSENETKQERRLPNALVVGVRKGGTRAVLDFLSRHPSVKACPREVHFFDQQENYKRGLDWYREQMPLSFPNEITIEKSPAYYVTDSVPKKVFEMSPSTKLLVVVRDPAIRAISDYAQIFDNNKGALKQSFESYITEDPEHRLLRKRSPLITIGMYANHLNKWLQYFPREQVHFISGEELIRNPANEMKSVEVFLGLKPFINERLFYYNSTKGFLCLTPVTPNRSGCLSDTKGRPHPSVDEGVFTLLRDFYRPLNEKFYTATGRDFGWN</sequence>
<feature type="transmembrane region" description="Helical" evidence="6">
    <location>
        <begin position="9"/>
        <end position="26"/>
    </location>
</feature>
<dbReference type="SUPFAM" id="SSF52540">
    <property type="entry name" value="P-loop containing nucleoside triphosphate hydrolases"/>
    <property type="match status" value="1"/>
</dbReference>
<keyword evidence="6" id="KW-1133">Transmembrane helix</keyword>
<dbReference type="EMBL" id="JARQWQ010000028">
    <property type="protein sequence ID" value="KAK2562712.1"/>
    <property type="molecule type" value="Genomic_DNA"/>
</dbReference>
<keyword evidence="2" id="KW-0325">Glycoprotein</keyword>
<dbReference type="FunFam" id="3.40.50.300:FF:002997">
    <property type="entry name" value="Sulfotransferase"/>
    <property type="match status" value="1"/>
</dbReference>
<evidence type="ECO:0000259" key="7">
    <source>
        <dbReference type="Pfam" id="PF00685"/>
    </source>
</evidence>
<dbReference type="AlphaFoldDB" id="A0AAD9V6C4"/>
<dbReference type="Pfam" id="PF00685">
    <property type="entry name" value="Sulfotransfer_1"/>
    <property type="match status" value="1"/>
</dbReference>
<gene>
    <name evidence="8" type="ORF">P5673_014418</name>
</gene>
<dbReference type="PANTHER" id="PTHR10605">
    <property type="entry name" value="HEPARAN SULFATE SULFOTRANSFERASE"/>
    <property type="match status" value="1"/>
</dbReference>
<protein>
    <submittedName>
        <fullName evidence="8">Heparan sulfate glucosamine 3-O-sulfotransferase 5</fullName>
    </submittedName>
</protein>
<dbReference type="PANTHER" id="PTHR10605:SF72">
    <property type="entry name" value="HEPARAN SULFATE 3-O SULFOTRANSFERASE-B, ISOFORM A"/>
    <property type="match status" value="1"/>
</dbReference>
<feature type="binding site" evidence="4">
    <location>
        <begin position="92"/>
        <end position="96"/>
    </location>
    <ligand>
        <name>3'-phosphoadenylyl sulfate</name>
        <dbReference type="ChEBI" id="CHEBI:58339"/>
    </ligand>
</feature>
<evidence type="ECO:0000256" key="6">
    <source>
        <dbReference type="SAM" id="Phobius"/>
    </source>
</evidence>
<evidence type="ECO:0000313" key="9">
    <source>
        <dbReference type="Proteomes" id="UP001249851"/>
    </source>
</evidence>
<dbReference type="Gene3D" id="3.40.50.300">
    <property type="entry name" value="P-loop containing nucleotide triphosphate hydrolases"/>
    <property type="match status" value="1"/>
</dbReference>
<evidence type="ECO:0000256" key="1">
    <source>
        <dbReference type="ARBA" id="ARBA00022679"/>
    </source>
</evidence>
<proteinExistence type="predicted"/>
<feature type="binding site" evidence="4">
    <location>
        <position position="175"/>
    </location>
    <ligand>
        <name>3'-phosphoadenylyl sulfate</name>
        <dbReference type="ChEBI" id="CHEBI:58339"/>
    </ligand>
</feature>
<reference evidence="8" key="1">
    <citation type="journal article" date="2023" name="G3 (Bethesda)">
        <title>Whole genome assembly and annotation of the endangered Caribbean coral Acropora cervicornis.</title>
        <authorList>
            <person name="Selwyn J.D."/>
            <person name="Vollmer S.V."/>
        </authorList>
    </citation>
    <scope>NUCLEOTIDE SEQUENCE</scope>
    <source>
        <strain evidence="8">K2</strain>
    </source>
</reference>
<keyword evidence="6" id="KW-0812">Transmembrane</keyword>
<reference evidence="8" key="2">
    <citation type="journal article" date="2023" name="Science">
        <title>Genomic signatures of disease resistance in endangered staghorn corals.</title>
        <authorList>
            <person name="Vollmer S.V."/>
            <person name="Selwyn J.D."/>
            <person name="Despard B.A."/>
            <person name="Roesel C.L."/>
        </authorList>
    </citation>
    <scope>NUCLEOTIDE SEQUENCE</scope>
    <source>
        <strain evidence="8">K2</strain>
    </source>
</reference>
<keyword evidence="1" id="KW-0808">Transferase</keyword>
<dbReference type="InterPro" id="IPR027417">
    <property type="entry name" value="P-loop_NTPase"/>
</dbReference>
<evidence type="ECO:0000256" key="5">
    <source>
        <dbReference type="PIRSR" id="PIRSR637359-3"/>
    </source>
</evidence>
<accession>A0AAD9V6C4</accession>
<name>A0AAD9V6C4_ACRCE</name>
<evidence type="ECO:0000256" key="3">
    <source>
        <dbReference type="PIRSR" id="PIRSR637359-1"/>
    </source>
</evidence>
<evidence type="ECO:0000313" key="8">
    <source>
        <dbReference type="EMBL" id="KAK2562712.1"/>
    </source>
</evidence>
<organism evidence="8 9">
    <name type="scientific">Acropora cervicornis</name>
    <name type="common">Staghorn coral</name>
    <dbReference type="NCBI Taxonomy" id="6130"/>
    <lineage>
        <taxon>Eukaryota</taxon>
        <taxon>Metazoa</taxon>
        <taxon>Cnidaria</taxon>
        <taxon>Anthozoa</taxon>
        <taxon>Hexacorallia</taxon>
        <taxon>Scleractinia</taxon>
        <taxon>Astrocoeniina</taxon>
        <taxon>Acroporidae</taxon>
        <taxon>Acropora</taxon>
    </lineage>
</organism>
<evidence type="ECO:0000256" key="4">
    <source>
        <dbReference type="PIRSR" id="PIRSR637359-2"/>
    </source>
</evidence>
<keyword evidence="9" id="KW-1185">Reference proteome</keyword>
<feature type="domain" description="Sulfotransferase" evidence="7">
    <location>
        <begin position="84"/>
        <end position="287"/>
    </location>
</feature>
<dbReference type="GO" id="GO:0008467">
    <property type="term" value="F:[heparan sulfate]-glucosamine 3-sulfotransferase activity"/>
    <property type="evidence" value="ECO:0007669"/>
    <property type="project" value="TreeGrafter"/>
</dbReference>
<dbReference type="InterPro" id="IPR037359">
    <property type="entry name" value="NST/OST"/>
</dbReference>
<dbReference type="Proteomes" id="UP001249851">
    <property type="component" value="Unassembled WGS sequence"/>
</dbReference>
<dbReference type="InterPro" id="IPR000863">
    <property type="entry name" value="Sulfotransferase_dom"/>
</dbReference>
<feature type="active site" description="For sulfotransferase activity" evidence="3">
    <location>
        <position position="92"/>
    </location>
</feature>
<keyword evidence="5" id="KW-1015">Disulfide bond</keyword>
<feature type="binding site" evidence="4">
    <location>
        <position position="183"/>
    </location>
    <ligand>
        <name>3'-phosphoadenylyl sulfate</name>
        <dbReference type="ChEBI" id="CHEBI:58339"/>
    </ligand>
</feature>
<feature type="binding site" evidence="4">
    <location>
        <begin position="301"/>
        <end position="305"/>
    </location>
    <ligand>
        <name>3'-phosphoadenylyl sulfate</name>
        <dbReference type="ChEBI" id="CHEBI:58339"/>
    </ligand>
</feature>
<feature type="disulfide bond" evidence="5">
    <location>
        <begin position="285"/>
        <end position="296"/>
    </location>
</feature>